<comment type="similarity">
    <text evidence="4">Belongs to the CRWN family.</text>
</comment>
<organism evidence="7 8">
    <name type="scientific">Quillaja saponaria</name>
    <name type="common">Soap bark tree</name>
    <dbReference type="NCBI Taxonomy" id="32244"/>
    <lineage>
        <taxon>Eukaryota</taxon>
        <taxon>Viridiplantae</taxon>
        <taxon>Streptophyta</taxon>
        <taxon>Embryophyta</taxon>
        <taxon>Tracheophyta</taxon>
        <taxon>Spermatophyta</taxon>
        <taxon>Magnoliopsida</taxon>
        <taxon>eudicotyledons</taxon>
        <taxon>Gunneridae</taxon>
        <taxon>Pentapetalae</taxon>
        <taxon>rosids</taxon>
        <taxon>fabids</taxon>
        <taxon>Fabales</taxon>
        <taxon>Quillajaceae</taxon>
        <taxon>Quillaja</taxon>
    </lineage>
</organism>
<evidence type="ECO:0000313" key="8">
    <source>
        <dbReference type="Proteomes" id="UP001163823"/>
    </source>
</evidence>
<name>A0AAD7PJC6_QUISA</name>
<dbReference type="PANTHER" id="PTHR31908">
    <property type="entry name" value="PROTEIN CROWDED NUCLEI 4"/>
    <property type="match status" value="1"/>
</dbReference>
<evidence type="ECO:0000256" key="6">
    <source>
        <dbReference type="SAM" id="MobiDB-lite"/>
    </source>
</evidence>
<evidence type="ECO:0000256" key="3">
    <source>
        <dbReference type="ARBA" id="ARBA00024186"/>
    </source>
</evidence>
<evidence type="ECO:0000256" key="4">
    <source>
        <dbReference type="ARBA" id="ARBA00024208"/>
    </source>
</evidence>
<gene>
    <name evidence="7" type="ORF">O6P43_023647</name>
</gene>
<keyword evidence="2" id="KW-0539">Nucleus</keyword>
<dbReference type="AlphaFoldDB" id="A0AAD7PJC6"/>
<dbReference type="GO" id="GO:0006997">
    <property type="term" value="P:nucleus organization"/>
    <property type="evidence" value="ECO:0007669"/>
    <property type="project" value="InterPro"/>
</dbReference>
<evidence type="ECO:0000256" key="5">
    <source>
        <dbReference type="SAM" id="Coils"/>
    </source>
</evidence>
<accession>A0AAD7PJC6</accession>
<feature type="coiled-coil region" evidence="5">
    <location>
        <begin position="616"/>
        <end position="725"/>
    </location>
</feature>
<protein>
    <submittedName>
        <fullName evidence="7">Protein CROWDED NUCLEI</fullName>
    </submittedName>
</protein>
<dbReference type="GO" id="GO:0005652">
    <property type="term" value="C:nuclear lamina"/>
    <property type="evidence" value="ECO:0007669"/>
    <property type="project" value="UniProtKB-SubCell"/>
</dbReference>
<dbReference type="PANTHER" id="PTHR31908:SF2">
    <property type="entry name" value="PROTEIN CROWDED NUCLEI 4"/>
    <property type="match status" value="1"/>
</dbReference>
<comment type="caution">
    <text evidence="7">The sequence shown here is derived from an EMBL/GenBank/DDBJ whole genome shotgun (WGS) entry which is preliminary data.</text>
</comment>
<sequence>MASPLSERLGIIPGSSAKPLSITPGSRVLKSPLSEEAIWKRLKEAGFDEESIKRRDKAELVAYIAKLEAEIYDHQHHMGILILERNELDSNYEQIKASAESSELLHKRDCVARLYALGEARKREESLKRTVGVKEECIASLEKALHEMRAECAETKVAAEGKSAEARYMVEESQKNLSEAEAKVHAAESLQTEASRYHRVAESKLQEVEAREDDLRRRIMSFKSDFDEKEKEMMLERQCLSERQKSLQQEQERLLDAQGLLNQRDDHILTKSEELNCIKKELEDRQVNIDKENRALHDEKSNLDLMKASLKRREEAFIERETELNKKEQELLCLKGKLESKESDEIQKFIASQETSLRQRKSDFEAEMEIRLKLVEHEIETKRRAWELIEIDLKQREDLLLEREHELEARARTLIEKEKGVAEMSTVLDEKHKSFRVAEKEFGLDKTLFQKEKEGIEKLRLDLQNSLHSLEDEKQRVDYAKERLEIMTSETNELSVLEIKLKEEIDLVRSQKLELLDEADKLKADKAKFETEWELLDEKKEELRKEAECVAKEKLVISQFIKDERESLKGEREAIRLQYNNDVELLGHERGEFLNKMAHDRSEWFSKMQQERADFLLEIETRKRELDNLVEKRREEVESYLRDKEEAFEQEKQKELQYISSLKDKAAEELEQVSLEMRRLHAERVEINLDRERRNREWAELNNCIEELKVQRDKLQEQRELLHVDREEIHSQTDELKKLEDLKVISDNIAMDELIRSDMECSQQKISAKVFLKQQNLVQDALNSQIEINSTDIVDRFDTPSMQKQYDVSSPNSAPFSWIKRCTEMIFRQSPEKSLIKYDKKPLMPNTSDASERQKYLGSERPPGNFSKRQHLRSFREPKVIVEVPPVVEDIQEREDFESENKEDLGEKSSPLIHGQRLQLRRKRGGGNSNDLVPLVDHEQKSKKPRQHENPTEIPLDRDVACCVFSAQSDVAMIQQAFISPDQTSEGAKDTVIMMDKIISEVTCYQTDTDKPDCPQIPELDWAGFQEGTNGQLNSHKKDVIMPYSASGKAQGICMGNNGQVTEHC</sequence>
<reference evidence="7" key="1">
    <citation type="journal article" date="2023" name="Science">
        <title>Elucidation of the pathway for biosynthesis of saponin adjuvants from the soapbark tree.</title>
        <authorList>
            <person name="Reed J."/>
            <person name="Orme A."/>
            <person name="El-Demerdash A."/>
            <person name="Owen C."/>
            <person name="Martin L.B.B."/>
            <person name="Misra R.C."/>
            <person name="Kikuchi S."/>
            <person name="Rejzek M."/>
            <person name="Martin A.C."/>
            <person name="Harkess A."/>
            <person name="Leebens-Mack J."/>
            <person name="Louveau T."/>
            <person name="Stephenson M.J."/>
            <person name="Osbourn A."/>
        </authorList>
    </citation>
    <scope>NUCLEOTIDE SEQUENCE</scope>
    <source>
        <strain evidence="7">S10</strain>
    </source>
</reference>
<feature type="region of interest" description="Disordered" evidence="6">
    <location>
        <begin position="892"/>
        <end position="953"/>
    </location>
</feature>
<evidence type="ECO:0000313" key="7">
    <source>
        <dbReference type="EMBL" id="KAJ7957327.1"/>
    </source>
</evidence>
<dbReference type="InterPro" id="IPR040418">
    <property type="entry name" value="CRWN"/>
</dbReference>
<feature type="coiled-coil region" evidence="5">
    <location>
        <begin position="453"/>
        <end position="546"/>
    </location>
</feature>
<dbReference type="Proteomes" id="UP001163823">
    <property type="component" value="Chromosome 9"/>
</dbReference>
<dbReference type="KEGG" id="qsa:O6P43_023647"/>
<comment type="subcellular location">
    <subcellularLocation>
        <location evidence="3">Nucleus lamina</location>
    </subcellularLocation>
</comment>
<feature type="coiled-coil region" evidence="5">
    <location>
        <begin position="138"/>
        <end position="299"/>
    </location>
</feature>
<feature type="region of interest" description="Disordered" evidence="6">
    <location>
        <begin position="837"/>
        <end position="871"/>
    </location>
</feature>
<feature type="compositionally biased region" description="Basic and acidic residues" evidence="6">
    <location>
        <begin position="936"/>
        <end position="953"/>
    </location>
</feature>
<evidence type="ECO:0000256" key="1">
    <source>
        <dbReference type="ARBA" id="ARBA00023054"/>
    </source>
</evidence>
<dbReference type="EMBL" id="JARAOO010000009">
    <property type="protein sequence ID" value="KAJ7957327.1"/>
    <property type="molecule type" value="Genomic_DNA"/>
</dbReference>
<keyword evidence="8" id="KW-1185">Reference proteome</keyword>
<proteinExistence type="inferred from homology"/>
<keyword evidence="1 5" id="KW-0175">Coiled coil</keyword>
<evidence type="ECO:0000256" key="2">
    <source>
        <dbReference type="ARBA" id="ARBA00023242"/>
    </source>
</evidence>